<dbReference type="GO" id="GO:0003677">
    <property type="term" value="F:DNA binding"/>
    <property type="evidence" value="ECO:0007669"/>
    <property type="project" value="InterPro"/>
</dbReference>
<name>A0A7K1SJS7_9BACT</name>
<keyword evidence="3" id="KW-1185">Reference proteome</keyword>
<feature type="domain" description="HTH LytTR-type" evidence="1">
    <location>
        <begin position="1"/>
        <end position="105"/>
    </location>
</feature>
<dbReference type="Proteomes" id="UP000436006">
    <property type="component" value="Unassembled WGS sequence"/>
</dbReference>
<dbReference type="PROSITE" id="PS50930">
    <property type="entry name" value="HTH_LYTTR"/>
    <property type="match status" value="1"/>
</dbReference>
<dbReference type="InterPro" id="IPR007492">
    <property type="entry name" value="LytTR_DNA-bd_dom"/>
</dbReference>
<reference evidence="2 3" key="1">
    <citation type="submission" date="2019-12" db="EMBL/GenBank/DDBJ databases">
        <title>Spirosoma sp. HMF4905 genome sequencing and assembly.</title>
        <authorList>
            <person name="Kang H."/>
            <person name="Cha I."/>
            <person name="Kim H."/>
            <person name="Joh K."/>
        </authorList>
    </citation>
    <scope>NUCLEOTIDE SEQUENCE [LARGE SCALE GENOMIC DNA]</scope>
    <source>
        <strain evidence="2 3">HMF4905</strain>
    </source>
</reference>
<organism evidence="2 3">
    <name type="scientific">Spirosoma arboris</name>
    <dbReference type="NCBI Taxonomy" id="2682092"/>
    <lineage>
        <taxon>Bacteria</taxon>
        <taxon>Pseudomonadati</taxon>
        <taxon>Bacteroidota</taxon>
        <taxon>Cytophagia</taxon>
        <taxon>Cytophagales</taxon>
        <taxon>Cytophagaceae</taxon>
        <taxon>Spirosoma</taxon>
    </lineage>
</organism>
<evidence type="ECO:0000313" key="2">
    <source>
        <dbReference type="EMBL" id="MVM33836.1"/>
    </source>
</evidence>
<evidence type="ECO:0000259" key="1">
    <source>
        <dbReference type="PROSITE" id="PS50930"/>
    </source>
</evidence>
<dbReference type="EMBL" id="WPIN01000013">
    <property type="protein sequence ID" value="MVM33836.1"/>
    <property type="molecule type" value="Genomic_DNA"/>
</dbReference>
<proteinExistence type="predicted"/>
<dbReference type="SMART" id="SM00850">
    <property type="entry name" value="LytTR"/>
    <property type="match status" value="1"/>
</dbReference>
<gene>
    <name evidence="2" type="ORF">GO755_27610</name>
</gene>
<dbReference type="RefSeq" id="WP_157588554.1">
    <property type="nucleotide sequence ID" value="NZ_WPIN01000013.1"/>
</dbReference>
<comment type="caution">
    <text evidence="2">The sequence shown here is derived from an EMBL/GenBank/DDBJ whole genome shotgun (WGS) entry which is preliminary data.</text>
</comment>
<evidence type="ECO:0000313" key="3">
    <source>
        <dbReference type="Proteomes" id="UP000436006"/>
    </source>
</evidence>
<dbReference type="Gene3D" id="2.40.50.1020">
    <property type="entry name" value="LytTr DNA-binding domain"/>
    <property type="match status" value="1"/>
</dbReference>
<dbReference type="Pfam" id="PF04397">
    <property type="entry name" value="LytTR"/>
    <property type="match status" value="1"/>
</dbReference>
<accession>A0A7K1SJS7</accession>
<sequence length="133" mass="15085">MKRSDAAQVQHKFDPKDILYLTGDANYSTVYLRNGQAILTSRTLKWYCERWPQFLRAHKGNLVNPAHIHSCIVVSSIEAHLVMNNGARLAVGRRRINEVVDQLGIALSKYSGINTHMIKPDWRSFALAQVQLA</sequence>
<protein>
    <submittedName>
        <fullName evidence="2">LytTR family transcriptional regulator</fullName>
    </submittedName>
</protein>
<dbReference type="AlphaFoldDB" id="A0A7K1SJS7"/>